<gene>
    <name evidence="1" type="ORF">ANIMEMIM_00013</name>
</gene>
<reference evidence="1" key="1">
    <citation type="submission" date="2020-10" db="EMBL/GenBank/DDBJ databases">
        <authorList>
            <person name="Hahn C.J."/>
            <person name="Laso-Perez R."/>
            <person name="Vulcano F."/>
            <person name="Vaziourakis K.-M."/>
            <person name="Stokke R."/>
            <person name="Steen I.H."/>
            <person name="Teske A."/>
            <person name="Boetius A."/>
            <person name="Liebeke M."/>
            <person name="Amann R."/>
            <person name="Knittel K."/>
        </authorList>
    </citation>
    <scope>NUCLEOTIDE SEQUENCE</scope>
    <source>
        <strain evidence="1">Gfbio:e3339647-f889-4370-9287-4fb5cb688e4c:AG393N10_GoMArc1</strain>
    </source>
</reference>
<evidence type="ECO:0000313" key="1">
    <source>
        <dbReference type="EMBL" id="CAD6490766.1"/>
    </source>
</evidence>
<comment type="caution">
    <text evidence="1">The sequence shown here is derived from an EMBL/GenBank/DDBJ whole genome shotgun (WGS) entry which is preliminary data.</text>
</comment>
<dbReference type="AlphaFoldDB" id="A0A811T0Q6"/>
<protein>
    <submittedName>
        <fullName evidence="1">Uncharacterized protein</fullName>
    </submittedName>
</protein>
<accession>A0A811T0Q6</accession>
<evidence type="ECO:0000313" key="2">
    <source>
        <dbReference type="Proteomes" id="UP000637195"/>
    </source>
</evidence>
<name>A0A811T0Q6_9EURY</name>
<sequence length="104" mass="11617">MVEVMKMGEEVNQVLKRLKSGSKYTTKELCTKGKGIYDGIKDKLEPKLNNKFVSIEVDSGDYFIGNDAIEATNKARGKYPESVFFLVRIGHPAAFKMKGGVRIL</sequence>
<proteinExistence type="predicted"/>
<dbReference type="Proteomes" id="UP000637195">
    <property type="component" value="Unassembled WGS sequence"/>
</dbReference>
<dbReference type="EMBL" id="CAJHIM010000001">
    <property type="protein sequence ID" value="CAD6490766.1"/>
    <property type="molecule type" value="Genomic_DNA"/>
</dbReference>
<organism evidence="1 2">
    <name type="scientific">Candidatus Argoarchaeum ethanivorans</name>
    <dbReference type="NCBI Taxonomy" id="2608793"/>
    <lineage>
        <taxon>Archaea</taxon>
        <taxon>Methanobacteriati</taxon>
        <taxon>Methanobacteriota</taxon>
        <taxon>Stenosarchaea group</taxon>
        <taxon>Methanomicrobia</taxon>
        <taxon>Methanosarcinales</taxon>
        <taxon>Methanosarcinales incertae sedis</taxon>
        <taxon>GOM Arc I cluster</taxon>
        <taxon>Candidatus Argoarchaeum</taxon>
    </lineage>
</organism>